<keyword evidence="2" id="KW-0732">Signal</keyword>
<dbReference type="Proteomes" id="UP001176429">
    <property type="component" value="Unassembled WGS sequence"/>
</dbReference>
<dbReference type="InterPro" id="IPR058207">
    <property type="entry name" value="PID_CTERM"/>
</dbReference>
<sequence length="72" mass="7058">MKQFLVMTLLLAAGALTQGAMAQPGGGGPEPGPGNGGGGATDVPIDGGVSLLLAGGAAYGVRRLRQRASRLR</sequence>
<evidence type="ECO:0000256" key="2">
    <source>
        <dbReference type="SAM" id="SignalP"/>
    </source>
</evidence>
<accession>A0ABT9BAJ6</accession>
<evidence type="ECO:0000313" key="4">
    <source>
        <dbReference type="Proteomes" id="UP001176429"/>
    </source>
</evidence>
<name>A0ABT9BAJ6_9BACT</name>
<dbReference type="NCBIfam" id="NF046080">
    <property type="entry name" value="PID_CTERM"/>
    <property type="match status" value="1"/>
</dbReference>
<reference evidence="3" key="1">
    <citation type="submission" date="2023-07" db="EMBL/GenBank/DDBJ databases">
        <authorList>
            <person name="Kim M.K."/>
        </authorList>
    </citation>
    <scope>NUCLEOTIDE SEQUENCE</scope>
    <source>
        <strain evidence="3">ASUV-10-1</strain>
    </source>
</reference>
<keyword evidence="4" id="KW-1185">Reference proteome</keyword>
<dbReference type="EMBL" id="JAUQSY010000006">
    <property type="protein sequence ID" value="MDO7875294.1"/>
    <property type="molecule type" value="Genomic_DNA"/>
</dbReference>
<comment type="caution">
    <text evidence="3">The sequence shown here is derived from an EMBL/GenBank/DDBJ whole genome shotgun (WGS) entry which is preliminary data.</text>
</comment>
<feature type="compositionally biased region" description="Gly residues" evidence="1">
    <location>
        <begin position="24"/>
        <end position="40"/>
    </location>
</feature>
<evidence type="ECO:0000256" key="1">
    <source>
        <dbReference type="SAM" id="MobiDB-lite"/>
    </source>
</evidence>
<feature type="chain" id="PRO_5045134022" description="VPEID-CTERM sorting domain-containing protein" evidence="2">
    <location>
        <begin position="23"/>
        <end position="72"/>
    </location>
</feature>
<evidence type="ECO:0008006" key="5">
    <source>
        <dbReference type="Google" id="ProtNLM"/>
    </source>
</evidence>
<proteinExistence type="predicted"/>
<gene>
    <name evidence="3" type="ORF">Q5H93_11165</name>
</gene>
<feature type="region of interest" description="Disordered" evidence="1">
    <location>
        <begin position="20"/>
        <end position="43"/>
    </location>
</feature>
<evidence type="ECO:0000313" key="3">
    <source>
        <dbReference type="EMBL" id="MDO7875294.1"/>
    </source>
</evidence>
<dbReference type="RefSeq" id="WP_305006610.1">
    <property type="nucleotide sequence ID" value="NZ_JAUQSY010000006.1"/>
</dbReference>
<organism evidence="3 4">
    <name type="scientific">Hymenobacter aranciens</name>
    <dbReference type="NCBI Taxonomy" id="3063996"/>
    <lineage>
        <taxon>Bacteria</taxon>
        <taxon>Pseudomonadati</taxon>
        <taxon>Bacteroidota</taxon>
        <taxon>Cytophagia</taxon>
        <taxon>Cytophagales</taxon>
        <taxon>Hymenobacteraceae</taxon>
        <taxon>Hymenobacter</taxon>
    </lineage>
</organism>
<protein>
    <recommendedName>
        <fullName evidence="5">VPEID-CTERM sorting domain-containing protein</fullName>
    </recommendedName>
</protein>
<feature type="signal peptide" evidence="2">
    <location>
        <begin position="1"/>
        <end position="22"/>
    </location>
</feature>